<dbReference type="EMBL" id="BARU01046426">
    <property type="protein sequence ID" value="GAI01740.1"/>
    <property type="molecule type" value="Genomic_DNA"/>
</dbReference>
<accession>X1LH78</accession>
<comment type="caution">
    <text evidence="1">The sequence shown here is derived from an EMBL/GenBank/DDBJ whole genome shotgun (WGS) entry which is preliminary data.</text>
</comment>
<proteinExistence type="predicted"/>
<evidence type="ECO:0008006" key="2">
    <source>
        <dbReference type="Google" id="ProtNLM"/>
    </source>
</evidence>
<name>X1LH78_9ZZZZ</name>
<evidence type="ECO:0000313" key="1">
    <source>
        <dbReference type="EMBL" id="GAI01740.1"/>
    </source>
</evidence>
<protein>
    <recommendedName>
        <fullName evidence="2">Glycine dehydrogenase (aminomethyl-transferring)</fullName>
    </recommendedName>
</protein>
<dbReference type="AlphaFoldDB" id="X1LH78"/>
<reference evidence="1" key="1">
    <citation type="journal article" date="2014" name="Front. Microbiol.">
        <title>High frequency of phylogenetically diverse reductive dehalogenase-homologous genes in deep subseafloor sedimentary metagenomes.</title>
        <authorList>
            <person name="Kawai M."/>
            <person name="Futagami T."/>
            <person name="Toyoda A."/>
            <person name="Takaki Y."/>
            <person name="Nishi S."/>
            <person name="Hori S."/>
            <person name="Arai W."/>
            <person name="Tsubouchi T."/>
            <person name="Morono Y."/>
            <person name="Uchiyama I."/>
            <person name="Ito T."/>
            <person name="Fujiyama A."/>
            <person name="Inagaki F."/>
            <person name="Takami H."/>
        </authorList>
    </citation>
    <scope>NUCLEOTIDE SEQUENCE</scope>
    <source>
        <strain evidence="1">Expedition CK06-06</strain>
    </source>
</reference>
<organism evidence="1">
    <name type="scientific">marine sediment metagenome</name>
    <dbReference type="NCBI Taxonomy" id="412755"/>
    <lineage>
        <taxon>unclassified sequences</taxon>
        <taxon>metagenomes</taxon>
        <taxon>ecological metagenomes</taxon>
    </lineage>
</organism>
<dbReference type="Gene3D" id="6.20.440.10">
    <property type="match status" value="1"/>
</dbReference>
<sequence>MQIFEKGYNHPHNNFIPKMDIEGINIDDLIPKTLQREDLPIPDIPEIEIVRHFLNLSQKTYG</sequence>
<gene>
    <name evidence="1" type="ORF">S03H2_70038</name>
</gene>
<feature type="non-terminal residue" evidence="1">
    <location>
        <position position="62"/>
    </location>
</feature>